<gene>
    <name evidence="5" type="ORF">OXH18_13450</name>
</gene>
<evidence type="ECO:0000256" key="4">
    <source>
        <dbReference type="ARBA" id="ARBA00022842"/>
    </source>
</evidence>
<name>A0A9E8ZB71_9CYAN</name>
<dbReference type="InterPro" id="IPR023198">
    <property type="entry name" value="PGP-like_dom2"/>
</dbReference>
<dbReference type="PANTHER" id="PTHR18901:SF44">
    <property type="entry name" value="OS01G0757900 PROTEIN"/>
    <property type="match status" value="1"/>
</dbReference>
<evidence type="ECO:0000256" key="1">
    <source>
        <dbReference type="ARBA" id="ARBA00001946"/>
    </source>
</evidence>
<dbReference type="Gene3D" id="3.40.50.1000">
    <property type="entry name" value="HAD superfamily/HAD-like"/>
    <property type="match status" value="1"/>
</dbReference>
<keyword evidence="4" id="KW-0460">Magnesium</keyword>
<keyword evidence="3 5" id="KW-0378">Hydrolase</keyword>
<dbReference type="SFLD" id="SFLDS00003">
    <property type="entry name" value="Haloacid_Dehalogenase"/>
    <property type="match status" value="1"/>
</dbReference>
<organism evidence="5 6">
    <name type="scientific">Thermocoleostomius sinensis A174</name>
    <dbReference type="NCBI Taxonomy" id="2016057"/>
    <lineage>
        <taxon>Bacteria</taxon>
        <taxon>Bacillati</taxon>
        <taxon>Cyanobacteriota</taxon>
        <taxon>Cyanophyceae</taxon>
        <taxon>Oculatellales</taxon>
        <taxon>Oculatellaceae</taxon>
        <taxon>Thermocoleostomius</taxon>
    </lineage>
</organism>
<dbReference type="SUPFAM" id="SSF56784">
    <property type="entry name" value="HAD-like"/>
    <property type="match status" value="1"/>
</dbReference>
<dbReference type="EMBL" id="CP113797">
    <property type="protein sequence ID" value="WAL58193.1"/>
    <property type="molecule type" value="Genomic_DNA"/>
</dbReference>
<evidence type="ECO:0000313" key="6">
    <source>
        <dbReference type="Proteomes" id="UP001163152"/>
    </source>
</evidence>
<dbReference type="Proteomes" id="UP001163152">
    <property type="component" value="Chromosome"/>
</dbReference>
<dbReference type="GO" id="GO:0006114">
    <property type="term" value="P:glycerol biosynthetic process"/>
    <property type="evidence" value="ECO:0007669"/>
    <property type="project" value="TreeGrafter"/>
</dbReference>
<dbReference type="GO" id="GO:0043136">
    <property type="term" value="F:sn-glycerol 3-phosphatase activity"/>
    <property type="evidence" value="ECO:0007669"/>
    <property type="project" value="TreeGrafter"/>
</dbReference>
<sequence>MSNLRLITHIIYDFDGLLLNTEPIHAQVNQTIAARYGKTFDATVRTKVMGRRAQDSAQVIIDVLSLPLTVEEYLAQKDAIIYDLYPAACPMPGAMELTRHFHQAQLPQAIASSSSRRPFQYKTLHYQDWLQLFDLIVLGDDPAIANGKPAPDIFLLAAERLGAVPAHCLVFEDSLAGLFAAKQAGMAVVAVPDPIMDKRLFQAADQVLNSLTEFNPQDWNLPL</sequence>
<dbReference type="Gene3D" id="1.10.150.240">
    <property type="entry name" value="Putative phosphatase, domain 2"/>
    <property type="match status" value="1"/>
</dbReference>
<dbReference type="AlphaFoldDB" id="A0A9E8ZB71"/>
<evidence type="ECO:0000313" key="5">
    <source>
        <dbReference type="EMBL" id="WAL58193.1"/>
    </source>
</evidence>
<dbReference type="FunFam" id="1.10.150.240:FF:000001">
    <property type="entry name" value="Haloacid dehalogenase-like hydrolase domain"/>
    <property type="match status" value="1"/>
</dbReference>
<dbReference type="FunFam" id="3.40.50.1000:FF:000055">
    <property type="entry name" value="Haloacid dehalogenase-like hydrolase family protein"/>
    <property type="match status" value="1"/>
</dbReference>
<protein>
    <submittedName>
        <fullName evidence="5">HAD-IA family hydrolase</fullName>
    </submittedName>
</protein>
<evidence type="ECO:0000256" key="3">
    <source>
        <dbReference type="ARBA" id="ARBA00022801"/>
    </source>
</evidence>
<reference evidence="5" key="1">
    <citation type="submission" date="2022-12" db="EMBL/GenBank/DDBJ databases">
        <title>Polyphasic identification of a Novel Hot-Spring Cyanobacterium Ocullathermofonsia sinensis gen nov. sp. nov. and Genomic Insights on its Adaptations to the Thermal Habitat.</title>
        <authorList>
            <person name="Daroch M."/>
            <person name="Tang J."/>
            <person name="Jiang Y."/>
        </authorList>
    </citation>
    <scope>NUCLEOTIDE SEQUENCE</scope>
    <source>
        <strain evidence="5">PKUAC-SCTA174</strain>
    </source>
</reference>
<keyword evidence="2" id="KW-0479">Metal-binding</keyword>
<keyword evidence="6" id="KW-1185">Reference proteome</keyword>
<dbReference type="InterPro" id="IPR036412">
    <property type="entry name" value="HAD-like_sf"/>
</dbReference>
<dbReference type="InterPro" id="IPR006439">
    <property type="entry name" value="HAD-SF_hydro_IA"/>
</dbReference>
<comment type="cofactor">
    <cofactor evidence="1">
        <name>Mg(2+)</name>
        <dbReference type="ChEBI" id="CHEBI:18420"/>
    </cofactor>
</comment>
<evidence type="ECO:0000256" key="2">
    <source>
        <dbReference type="ARBA" id="ARBA00022723"/>
    </source>
</evidence>
<dbReference type="NCBIfam" id="TIGR01509">
    <property type="entry name" value="HAD-SF-IA-v3"/>
    <property type="match status" value="1"/>
</dbReference>
<dbReference type="InterPro" id="IPR023214">
    <property type="entry name" value="HAD_sf"/>
</dbReference>
<dbReference type="KEGG" id="tsin:OXH18_13450"/>
<dbReference type="PANTHER" id="PTHR18901">
    <property type="entry name" value="2-DEOXYGLUCOSE-6-PHOSPHATE PHOSPHATASE 2"/>
    <property type="match status" value="1"/>
</dbReference>
<accession>A0A9E8ZB71</accession>
<dbReference type="RefSeq" id="WP_268607594.1">
    <property type="nucleotide sequence ID" value="NZ_CP113797.1"/>
</dbReference>
<dbReference type="SFLD" id="SFLDG01129">
    <property type="entry name" value="C1.5:_HAD__Beta-PGM__Phosphata"/>
    <property type="match status" value="1"/>
</dbReference>
<dbReference type="GO" id="GO:0046872">
    <property type="term" value="F:metal ion binding"/>
    <property type="evidence" value="ECO:0007669"/>
    <property type="project" value="UniProtKB-KW"/>
</dbReference>
<proteinExistence type="predicted"/>
<dbReference type="Pfam" id="PF00702">
    <property type="entry name" value="Hydrolase"/>
    <property type="match status" value="1"/>
</dbReference>